<keyword evidence="2" id="KW-1185">Reference proteome</keyword>
<reference evidence="1" key="1">
    <citation type="journal article" date="2020" name="Stud. Mycol.">
        <title>101 Dothideomycetes genomes: a test case for predicting lifestyles and emergence of pathogens.</title>
        <authorList>
            <person name="Haridas S."/>
            <person name="Albert R."/>
            <person name="Binder M."/>
            <person name="Bloem J."/>
            <person name="Labutti K."/>
            <person name="Salamov A."/>
            <person name="Andreopoulos B."/>
            <person name="Baker S."/>
            <person name="Barry K."/>
            <person name="Bills G."/>
            <person name="Bluhm B."/>
            <person name="Cannon C."/>
            <person name="Castanera R."/>
            <person name="Culley D."/>
            <person name="Daum C."/>
            <person name="Ezra D."/>
            <person name="Gonzalez J."/>
            <person name="Henrissat B."/>
            <person name="Kuo A."/>
            <person name="Liang C."/>
            <person name="Lipzen A."/>
            <person name="Lutzoni F."/>
            <person name="Magnuson J."/>
            <person name="Mondo S."/>
            <person name="Nolan M."/>
            <person name="Ohm R."/>
            <person name="Pangilinan J."/>
            <person name="Park H.-J."/>
            <person name="Ramirez L."/>
            <person name="Alfaro M."/>
            <person name="Sun H."/>
            <person name="Tritt A."/>
            <person name="Yoshinaga Y."/>
            <person name="Zwiers L.-H."/>
            <person name="Turgeon B."/>
            <person name="Goodwin S."/>
            <person name="Spatafora J."/>
            <person name="Crous P."/>
            <person name="Grigoriev I."/>
        </authorList>
    </citation>
    <scope>NUCLEOTIDE SEQUENCE</scope>
    <source>
        <strain evidence="1">CBS 269.34</strain>
    </source>
</reference>
<evidence type="ECO:0000313" key="1">
    <source>
        <dbReference type="EMBL" id="KAF2502709.1"/>
    </source>
</evidence>
<dbReference type="EMBL" id="MU004181">
    <property type="protein sequence ID" value="KAF2502709.1"/>
    <property type="molecule type" value="Genomic_DNA"/>
</dbReference>
<protein>
    <submittedName>
        <fullName evidence="1">Uncharacterized protein</fullName>
    </submittedName>
</protein>
<accession>A0A6A6RDF1</accession>
<dbReference type="AlphaFoldDB" id="A0A6A6RDF1"/>
<evidence type="ECO:0000313" key="2">
    <source>
        <dbReference type="Proteomes" id="UP000799750"/>
    </source>
</evidence>
<gene>
    <name evidence="1" type="ORF">BU16DRAFT_17118</name>
</gene>
<proteinExistence type="predicted"/>
<organism evidence="1 2">
    <name type="scientific">Lophium mytilinum</name>
    <dbReference type="NCBI Taxonomy" id="390894"/>
    <lineage>
        <taxon>Eukaryota</taxon>
        <taxon>Fungi</taxon>
        <taxon>Dikarya</taxon>
        <taxon>Ascomycota</taxon>
        <taxon>Pezizomycotina</taxon>
        <taxon>Dothideomycetes</taxon>
        <taxon>Pleosporomycetidae</taxon>
        <taxon>Mytilinidiales</taxon>
        <taxon>Mytilinidiaceae</taxon>
        <taxon>Lophium</taxon>
    </lineage>
</organism>
<sequence length="429" mass="49781">MSDVIPYKFSISNASPPPAAESEFYEKMKKIMQYYRQHAALPRGDNIGPLNDPEMLLLMHKYVLENLHFHYIPQFGPLCVPLERREDTLQEVWQNWHLKERDCLVVTAPWIDIELNGHVIVEKVSLSMVEKIGKYANKPYKQMEGLPRGLYYSRIYRIRSDNPYLPAAIRLVVGWMEYEVLRPGEFYFGERIDPYEDVTLRHSLAHALRALGLLAEAQRMDDWYKFHLKRPTTRLRARDARKIWHAEGKRTNNVYVEELAKHLARTSYRETRGGARSGVDFPLDFGRNAQMAVFLNEEGNERLKAQVVRWDPTLSDQEASDVGGDGPDVVLGVQEEQSDLAEETAEEGGDGRRVRALRDDKQQKIYRERLVVQGRRYSMPSPEWYGKKAEQRDNVRKTLGRVLVSKTPLKTLRKLGGTAWSDVDRRPQL</sequence>
<dbReference type="OrthoDB" id="10347974at2759"/>
<dbReference type="Proteomes" id="UP000799750">
    <property type="component" value="Unassembled WGS sequence"/>
</dbReference>
<name>A0A6A6RDF1_9PEZI</name>